<name>A0A0M3JWQ1_ANISI</name>
<comment type="similarity">
    <text evidence="1 4">Belongs to the RNase T2 family.</text>
</comment>
<feature type="active site" evidence="3">
    <location>
        <position position="132"/>
    </location>
</feature>
<feature type="chain" id="PRO_5043121062" evidence="6">
    <location>
        <begin position="25"/>
        <end position="346"/>
    </location>
</feature>
<evidence type="ECO:0000256" key="6">
    <source>
        <dbReference type="SAM" id="SignalP"/>
    </source>
</evidence>
<dbReference type="CDD" id="cd01061">
    <property type="entry name" value="RNase_T2_euk"/>
    <property type="match status" value="1"/>
</dbReference>
<dbReference type="PROSITE" id="PS00530">
    <property type="entry name" value="RNASE_T2_1"/>
    <property type="match status" value="1"/>
</dbReference>
<dbReference type="GO" id="GO:0005576">
    <property type="term" value="C:extracellular region"/>
    <property type="evidence" value="ECO:0007669"/>
    <property type="project" value="TreeGrafter"/>
</dbReference>
<feature type="region of interest" description="Disordered" evidence="5">
    <location>
        <begin position="231"/>
        <end position="306"/>
    </location>
</feature>
<dbReference type="PANTHER" id="PTHR11240">
    <property type="entry name" value="RIBONUCLEASE T2"/>
    <property type="match status" value="1"/>
</dbReference>
<dbReference type="PANTHER" id="PTHR11240:SF22">
    <property type="entry name" value="RIBONUCLEASE T2"/>
    <property type="match status" value="1"/>
</dbReference>
<dbReference type="Proteomes" id="UP000267096">
    <property type="component" value="Unassembled WGS sequence"/>
</dbReference>
<dbReference type="GO" id="GO:0003723">
    <property type="term" value="F:RNA binding"/>
    <property type="evidence" value="ECO:0007669"/>
    <property type="project" value="InterPro"/>
</dbReference>
<evidence type="ECO:0000256" key="1">
    <source>
        <dbReference type="ARBA" id="ARBA00007469"/>
    </source>
</evidence>
<evidence type="ECO:0000313" key="9">
    <source>
        <dbReference type="WBParaSite" id="ASIM_0001272501-mRNA-1"/>
    </source>
</evidence>
<dbReference type="GO" id="GO:0006401">
    <property type="term" value="P:RNA catabolic process"/>
    <property type="evidence" value="ECO:0007669"/>
    <property type="project" value="TreeGrafter"/>
</dbReference>
<feature type="compositionally biased region" description="Basic and acidic residues" evidence="5">
    <location>
        <begin position="243"/>
        <end position="258"/>
    </location>
</feature>
<dbReference type="InterPro" id="IPR033697">
    <property type="entry name" value="Ribonuclease_T2_eukaryotic"/>
</dbReference>
<keyword evidence="6" id="KW-0732">Signal</keyword>
<dbReference type="Gene3D" id="3.90.730.10">
    <property type="entry name" value="Ribonuclease T2-like"/>
    <property type="match status" value="1"/>
</dbReference>
<dbReference type="InterPro" id="IPR018188">
    <property type="entry name" value="RNase_T2_His_AS_1"/>
</dbReference>
<sequence length="346" mass="39475">MRLVGHASFTFVIFVRVVLDIVNAFSPKTDHSLQFDYFIFTQIYPTAVCLVDNDWKTDSCLVPQQSTLWTIHGLWPSRRDDSPLQFCHSQDRKFKPGKIAQIEKQLELEWSNLFPQKSVSSFWCVKHEWEKHGTCAWNVQATQGELNYFSESLHLHEQYAVDEALRRGNIMPNSESSYRLGDIYKAITTYLTNGRSIKMHCLKDKTSGEYFLADIRICLDKDFQPIDCGKGAGGKSGKWRQTHRFDSAGRSISRERRGSPALPTYEACPLEGIKYTSPSHTKGSTSDKSDRSYHKGDKPTYRKLPKPITLSNGGASSVGNLFLFGMIPKYWPTVSSVRHFFASFGW</sequence>
<evidence type="ECO:0000313" key="7">
    <source>
        <dbReference type="EMBL" id="VDK46782.1"/>
    </source>
</evidence>
<evidence type="ECO:0000256" key="2">
    <source>
        <dbReference type="ARBA" id="ARBA00023157"/>
    </source>
</evidence>
<dbReference type="InterPro" id="IPR036430">
    <property type="entry name" value="RNase_T2-like_sf"/>
</dbReference>
<reference evidence="9" key="1">
    <citation type="submission" date="2017-02" db="UniProtKB">
        <authorList>
            <consortium name="WormBaseParasite"/>
        </authorList>
    </citation>
    <scope>IDENTIFICATION</scope>
</reference>
<dbReference type="AlphaFoldDB" id="A0A0M3JWQ1"/>
<feature type="active site" evidence="3">
    <location>
        <position position="128"/>
    </location>
</feature>
<keyword evidence="2" id="KW-1015">Disulfide bond</keyword>
<feature type="compositionally biased region" description="Basic and acidic residues" evidence="5">
    <location>
        <begin position="285"/>
        <end position="300"/>
    </location>
</feature>
<evidence type="ECO:0000256" key="5">
    <source>
        <dbReference type="SAM" id="MobiDB-lite"/>
    </source>
</evidence>
<dbReference type="GO" id="GO:0033897">
    <property type="term" value="F:ribonuclease T2 activity"/>
    <property type="evidence" value="ECO:0007669"/>
    <property type="project" value="InterPro"/>
</dbReference>
<proteinExistence type="inferred from homology"/>
<feature type="active site" evidence="3">
    <location>
        <position position="72"/>
    </location>
</feature>
<evidence type="ECO:0000256" key="3">
    <source>
        <dbReference type="PIRSR" id="PIRSR633697-1"/>
    </source>
</evidence>
<dbReference type="Pfam" id="PF00445">
    <property type="entry name" value="Ribonuclease_T2"/>
    <property type="match status" value="1"/>
</dbReference>
<gene>
    <name evidence="7" type="ORF">ASIM_LOCUS12191</name>
</gene>
<protein>
    <submittedName>
        <fullName evidence="9">Ribonuclease X25 (inferred by orthology to a D. melanogaster protein)</fullName>
    </submittedName>
</protein>
<dbReference type="SUPFAM" id="SSF55895">
    <property type="entry name" value="Ribonuclease Rh-like"/>
    <property type="match status" value="1"/>
</dbReference>
<dbReference type="EMBL" id="UYRR01031149">
    <property type="protein sequence ID" value="VDK46782.1"/>
    <property type="molecule type" value="Genomic_DNA"/>
</dbReference>
<reference evidence="7 8" key="2">
    <citation type="submission" date="2018-11" db="EMBL/GenBank/DDBJ databases">
        <authorList>
            <consortium name="Pathogen Informatics"/>
        </authorList>
    </citation>
    <scope>NUCLEOTIDE SEQUENCE [LARGE SCALE GENOMIC DNA]</scope>
</reference>
<evidence type="ECO:0000313" key="8">
    <source>
        <dbReference type="Proteomes" id="UP000267096"/>
    </source>
</evidence>
<feature type="signal peptide" evidence="6">
    <location>
        <begin position="1"/>
        <end position="24"/>
    </location>
</feature>
<organism evidence="9">
    <name type="scientific">Anisakis simplex</name>
    <name type="common">Herring worm</name>
    <dbReference type="NCBI Taxonomy" id="6269"/>
    <lineage>
        <taxon>Eukaryota</taxon>
        <taxon>Metazoa</taxon>
        <taxon>Ecdysozoa</taxon>
        <taxon>Nematoda</taxon>
        <taxon>Chromadorea</taxon>
        <taxon>Rhabditida</taxon>
        <taxon>Spirurina</taxon>
        <taxon>Ascaridomorpha</taxon>
        <taxon>Ascaridoidea</taxon>
        <taxon>Anisakidae</taxon>
        <taxon>Anisakis</taxon>
        <taxon>Anisakis simplex complex</taxon>
    </lineage>
</organism>
<dbReference type="OrthoDB" id="435754at2759"/>
<dbReference type="InterPro" id="IPR001568">
    <property type="entry name" value="RNase_T2-like"/>
</dbReference>
<accession>A0A0M3JWQ1</accession>
<evidence type="ECO:0000256" key="4">
    <source>
        <dbReference type="RuleBase" id="RU004328"/>
    </source>
</evidence>
<keyword evidence="8" id="KW-1185">Reference proteome</keyword>
<dbReference type="WBParaSite" id="ASIM_0001272501-mRNA-1">
    <property type="protein sequence ID" value="ASIM_0001272501-mRNA-1"/>
    <property type="gene ID" value="ASIM_0001272501"/>
</dbReference>